<feature type="compositionally biased region" description="Low complexity" evidence="1">
    <location>
        <begin position="38"/>
        <end position="61"/>
    </location>
</feature>
<protein>
    <submittedName>
        <fullName evidence="2">Uncharacterized protein</fullName>
    </submittedName>
</protein>
<organism evidence="2 3">
    <name type="scientific">Mycena sanguinolenta</name>
    <dbReference type="NCBI Taxonomy" id="230812"/>
    <lineage>
        <taxon>Eukaryota</taxon>
        <taxon>Fungi</taxon>
        <taxon>Dikarya</taxon>
        <taxon>Basidiomycota</taxon>
        <taxon>Agaricomycotina</taxon>
        <taxon>Agaricomycetes</taxon>
        <taxon>Agaricomycetidae</taxon>
        <taxon>Agaricales</taxon>
        <taxon>Marasmiineae</taxon>
        <taxon>Mycenaceae</taxon>
        <taxon>Mycena</taxon>
    </lineage>
</organism>
<evidence type="ECO:0000313" key="2">
    <source>
        <dbReference type="EMBL" id="KAF7361082.1"/>
    </source>
</evidence>
<feature type="compositionally biased region" description="Low complexity" evidence="1">
    <location>
        <begin position="1"/>
        <end position="15"/>
    </location>
</feature>
<feature type="region of interest" description="Disordered" evidence="1">
    <location>
        <begin position="1"/>
        <end position="61"/>
    </location>
</feature>
<proteinExistence type="predicted"/>
<sequence>MILTVLAPSPSPDALPSKRRRRSAGQTRAPPLRRPRMSAAAPGAGSHAANANTTSAANTGAESRLPTHIAPFQHAQDCPHMDIDCASRRARSLRLSSAAMRVHLAPSVNPTALQPHTPSHRPPRPIPGARFRARAFSISDARHIRPAPPQNLAHCPGHPSPADGDLGHALTVRVDGGRKGGRGRQRASKIVIRSRLPGPDGDAESRAPLAVSPEPAPRVRGSNNDISSSCAWFDSPSKNLGLGSFWRRGPLGPRARCHIAFNFSLADF</sequence>
<evidence type="ECO:0000256" key="1">
    <source>
        <dbReference type="SAM" id="MobiDB-lite"/>
    </source>
</evidence>
<reference evidence="2" key="1">
    <citation type="submission" date="2020-05" db="EMBL/GenBank/DDBJ databases">
        <title>Mycena genomes resolve the evolution of fungal bioluminescence.</title>
        <authorList>
            <person name="Tsai I.J."/>
        </authorList>
    </citation>
    <scope>NUCLEOTIDE SEQUENCE</scope>
    <source>
        <strain evidence="2">160909Yilan</strain>
    </source>
</reference>
<dbReference type="EMBL" id="JACAZH010000008">
    <property type="protein sequence ID" value="KAF7361082.1"/>
    <property type="molecule type" value="Genomic_DNA"/>
</dbReference>
<keyword evidence="3" id="KW-1185">Reference proteome</keyword>
<feature type="region of interest" description="Disordered" evidence="1">
    <location>
        <begin position="194"/>
        <end position="225"/>
    </location>
</feature>
<dbReference type="Proteomes" id="UP000623467">
    <property type="component" value="Unassembled WGS sequence"/>
</dbReference>
<accession>A0A8H6YL61</accession>
<name>A0A8H6YL61_9AGAR</name>
<evidence type="ECO:0000313" key="3">
    <source>
        <dbReference type="Proteomes" id="UP000623467"/>
    </source>
</evidence>
<dbReference type="AlphaFoldDB" id="A0A8H6YL61"/>
<comment type="caution">
    <text evidence="2">The sequence shown here is derived from an EMBL/GenBank/DDBJ whole genome shotgun (WGS) entry which is preliminary data.</text>
</comment>
<gene>
    <name evidence="2" type="ORF">MSAN_01139300</name>
</gene>